<dbReference type="OrthoDB" id="5984832at2759"/>
<proteinExistence type="predicted"/>
<name>A0A7M5UPF3_9CNID</name>
<dbReference type="Gene3D" id="3.40.50.300">
    <property type="entry name" value="P-loop containing nucleotide triphosphate hydrolases"/>
    <property type="match status" value="1"/>
</dbReference>
<feature type="domain" description="DZIP3-like HEPN" evidence="2">
    <location>
        <begin position="34"/>
        <end position="162"/>
    </location>
</feature>
<feature type="coiled-coil region" evidence="1">
    <location>
        <begin position="753"/>
        <end position="780"/>
    </location>
</feature>
<keyword evidence="1" id="KW-0175">Coiled coil</keyword>
<evidence type="ECO:0000313" key="4">
    <source>
        <dbReference type="Proteomes" id="UP000594262"/>
    </source>
</evidence>
<evidence type="ECO:0000259" key="2">
    <source>
        <dbReference type="Pfam" id="PF18738"/>
    </source>
</evidence>
<sequence>MLLTEKVEQKLTRLKHKIEEIERKIFHGKFSKDPKTLYNQLLVHQKKIKDLHKKKKVLNQQQYDLLFPANKETDSNLFDITLLNVLLRSVCGFKLNGLDWNNDPPAHDRSLVANLIRLKLARNRIVHLGMAATNNTFYKQIYKYVKQALLDLGCTPNELKDLVPRPVRFKFTPSIAKFANRDVDIHALHCNVTNSKNSNNVFGICLSGLSGIGKTQLVKRYFEQHATYFEHNIVWIDASDLEESFKLLAHSLHLTITDRHGVLKPIQAIITLIHQYFWEDQVLFVFDNFTFQTDHKQSPNPLSFIPTYPESISIITTQREATNNCLVNMRLDPLSPQSALDYVSDLIDPNSNAKHEIKEILEKLGYHPLAIQQFITYTQESRFLPSHYLQLLKEKPEFLFVKEAESSVIDYIRITVDKVKSMDNQLPYQILQIARFLNCKEIKRGFFLHFFNEDESVLEVQTIATINEALKILERLALIDISLGRIASSDNEVITIHSLVQQTISLMLQSDHEESAIFKSILDKIYHHNSKCDNDTTFVDPLGYKFFHPQLMYLFQRTDKHLIELFDRISIQNIPAIFNIFYHCEKIYAAGQIFNRIEKRIENDIESDNTSCCQFAASKPKTYLLKLQSYIGQVYYFRGKYWGAYLILDDVRKKQKALLGLRHKDYLVTVLYYVHCFQYIDRHEEGFEIAKKLSKINSQVNGPNHPHTLVSKRCMVIKESFIENISAGVLEIFDSLLMQQIQVHGERHKQVFATRHEIAKRQMKNRVQALETLLQDLILTFPDYIDSNDFILRTKYNLGKEHLGRGRYDKALEIFDDVYNGWLLKYGEFNEDVREIDGFIRYLKNL</sequence>
<protein>
    <recommendedName>
        <fullName evidence="2">DZIP3-like HEPN domain-containing protein</fullName>
    </recommendedName>
</protein>
<reference evidence="3" key="1">
    <citation type="submission" date="2021-01" db="UniProtKB">
        <authorList>
            <consortium name="EnsemblMetazoa"/>
        </authorList>
    </citation>
    <scope>IDENTIFICATION</scope>
</reference>
<dbReference type="RefSeq" id="XP_066932089.1">
    <property type="nucleotide sequence ID" value="XM_067075988.1"/>
</dbReference>
<dbReference type="InterPro" id="IPR041249">
    <property type="entry name" value="HEPN_DZIP3"/>
</dbReference>
<dbReference type="GeneID" id="136819744"/>
<dbReference type="Proteomes" id="UP000594262">
    <property type="component" value="Unplaced"/>
</dbReference>
<dbReference type="Gene3D" id="1.25.40.10">
    <property type="entry name" value="Tetratricopeptide repeat domain"/>
    <property type="match status" value="1"/>
</dbReference>
<evidence type="ECO:0000313" key="3">
    <source>
        <dbReference type="EnsemblMetazoa" id="CLYHEMP002425.1"/>
    </source>
</evidence>
<organism evidence="3 4">
    <name type="scientific">Clytia hemisphaerica</name>
    <dbReference type="NCBI Taxonomy" id="252671"/>
    <lineage>
        <taxon>Eukaryota</taxon>
        <taxon>Metazoa</taxon>
        <taxon>Cnidaria</taxon>
        <taxon>Hydrozoa</taxon>
        <taxon>Hydroidolina</taxon>
        <taxon>Leptothecata</taxon>
        <taxon>Obeliida</taxon>
        <taxon>Clytiidae</taxon>
        <taxon>Clytia</taxon>
    </lineage>
</organism>
<dbReference type="AlphaFoldDB" id="A0A7M5UPF3"/>
<dbReference type="SUPFAM" id="SSF48452">
    <property type="entry name" value="TPR-like"/>
    <property type="match status" value="1"/>
</dbReference>
<dbReference type="SUPFAM" id="SSF52540">
    <property type="entry name" value="P-loop containing nucleoside triphosphate hydrolases"/>
    <property type="match status" value="1"/>
</dbReference>
<accession>A0A7M5UPF3</accession>
<dbReference type="InterPro" id="IPR027417">
    <property type="entry name" value="P-loop_NTPase"/>
</dbReference>
<dbReference type="Pfam" id="PF18738">
    <property type="entry name" value="HEPN_DZIP3"/>
    <property type="match status" value="1"/>
</dbReference>
<keyword evidence="4" id="KW-1185">Reference proteome</keyword>
<dbReference type="EnsemblMetazoa" id="CLYHEMT002425.1">
    <property type="protein sequence ID" value="CLYHEMP002425.1"/>
    <property type="gene ID" value="CLYHEMG002425"/>
</dbReference>
<evidence type="ECO:0000256" key="1">
    <source>
        <dbReference type="SAM" id="Coils"/>
    </source>
</evidence>
<dbReference type="InterPro" id="IPR011990">
    <property type="entry name" value="TPR-like_helical_dom_sf"/>
</dbReference>